<sequence>MNTQVMLLRSDVDDSHSHVVTLPPGLGAAQAAHLAGELIAQAQRANPDFTWDDDVAPALAAHGFATVPHVLGPTWDSPAE</sequence>
<dbReference type="OrthoDB" id="7063710at2"/>
<comment type="caution">
    <text evidence="1">The sequence shown here is derived from an EMBL/GenBank/DDBJ whole genome shotgun (WGS) entry which is preliminary data.</text>
</comment>
<dbReference type="Proteomes" id="UP000295765">
    <property type="component" value="Unassembled WGS sequence"/>
</dbReference>
<accession>A0A4R2L8A0</accession>
<dbReference type="EMBL" id="SLWY01000014">
    <property type="protein sequence ID" value="TCO80409.1"/>
    <property type="molecule type" value="Genomic_DNA"/>
</dbReference>
<evidence type="ECO:0000313" key="1">
    <source>
        <dbReference type="EMBL" id="TCO80409.1"/>
    </source>
</evidence>
<keyword evidence="2" id="KW-1185">Reference proteome</keyword>
<evidence type="ECO:0000313" key="2">
    <source>
        <dbReference type="Proteomes" id="UP000295765"/>
    </source>
</evidence>
<reference evidence="1 2" key="1">
    <citation type="submission" date="2019-03" db="EMBL/GenBank/DDBJ databases">
        <title>Genomic Encyclopedia of Type Strains, Phase IV (KMG-IV): sequencing the most valuable type-strain genomes for metagenomic binning, comparative biology and taxonomic classification.</title>
        <authorList>
            <person name="Goeker M."/>
        </authorList>
    </citation>
    <scope>NUCLEOTIDE SEQUENCE [LARGE SCALE GENOMIC DNA]</scope>
    <source>
        <strain evidence="1 2">DSM 25287</strain>
    </source>
</reference>
<organism evidence="1 2">
    <name type="scientific">Plasticicumulans lactativorans</name>
    <dbReference type="NCBI Taxonomy" id="1133106"/>
    <lineage>
        <taxon>Bacteria</taxon>
        <taxon>Pseudomonadati</taxon>
        <taxon>Pseudomonadota</taxon>
        <taxon>Gammaproteobacteria</taxon>
        <taxon>Candidatus Competibacteraceae</taxon>
        <taxon>Plasticicumulans</taxon>
    </lineage>
</organism>
<name>A0A4R2L8A0_9GAMM</name>
<proteinExistence type="predicted"/>
<dbReference type="AlphaFoldDB" id="A0A4R2L8A0"/>
<protein>
    <submittedName>
        <fullName evidence="1">Uncharacterized protein</fullName>
    </submittedName>
</protein>
<dbReference type="RefSeq" id="WP_132543490.1">
    <property type="nucleotide sequence ID" value="NZ_SLWY01000014.1"/>
</dbReference>
<gene>
    <name evidence="1" type="ORF">EV699_11453</name>
</gene>